<evidence type="ECO:0008006" key="4">
    <source>
        <dbReference type="Google" id="ProtNLM"/>
    </source>
</evidence>
<dbReference type="RefSeq" id="WP_252586671.1">
    <property type="nucleotide sequence ID" value="NZ_JAMWYS010000024.1"/>
</dbReference>
<accession>A0A9X2F5J9</accession>
<sequence length="147" mass="16418">MKKGRILLIALLGCVSFLFSSCNNDEEPVLTFDGSWVLQSADVKVFNAQNELTNQFNIPISQFAEKNKMEIQFKGDKIITQVDDQGNAIITTLTYRIDNNKILVKASAESSESVYGEYTLTGENLIIKETESSADGKTETLLVYKHK</sequence>
<evidence type="ECO:0000256" key="1">
    <source>
        <dbReference type="SAM" id="SignalP"/>
    </source>
</evidence>
<dbReference type="EMBL" id="JAMWYS010000024">
    <property type="protein sequence ID" value="MCO4292338.1"/>
    <property type="molecule type" value="Genomic_DNA"/>
</dbReference>
<protein>
    <recommendedName>
        <fullName evidence="4">Lipocalin-like domain-containing protein</fullName>
    </recommendedName>
</protein>
<keyword evidence="3" id="KW-1185">Reference proteome</keyword>
<proteinExistence type="predicted"/>
<evidence type="ECO:0000313" key="3">
    <source>
        <dbReference type="Proteomes" id="UP001155182"/>
    </source>
</evidence>
<gene>
    <name evidence="2" type="ORF">NF867_05615</name>
</gene>
<feature type="chain" id="PRO_5040960855" description="Lipocalin-like domain-containing protein" evidence="1">
    <location>
        <begin position="26"/>
        <end position="147"/>
    </location>
</feature>
<comment type="caution">
    <text evidence="2">The sequence shown here is derived from an EMBL/GenBank/DDBJ whole genome shotgun (WGS) entry which is preliminary data.</text>
</comment>
<organism evidence="2 3">
    <name type="scientific">Solitalea agri</name>
    <dbReference type="NCBI Taxonomy" id="2953739"/>
    <lineage>
        <taxon>Bacteria</taxon>
        <taxon>Pseudomonadati</taxon>
        <taxon>Bacteroidota</taxon>
        <taxon>Sphingobacteriia</taxon>
        <taxon>Sphingobacteriales</taxon>
        <taxon>Sphingobacteriaceae</taxon>
        <taxon>Solitalea</taxon>
    </lineage>
</organism>
<keyword evidence="1" id="KW-0732">Signal</keyword>
<evidence type="ECO:0000313" key="2">
    <source>
        <dbReference type="EMBL" id="MCO4292338.1"/>
    </source>
</evidence>
<name>A0A9X2F5J9_9SPHI</name>
<dbReference type="AlphaFoldDB" id="A0A9X2F5J9"/>
<reference evidence="2" key="1">
    <citation type="submission" date="2022-06" db="EMBL/GenBank/DDBJ databases">
        <title>Solitalea sp. MAHUQ-68 isolated from rhizospheric soil.</title>
        <authorList>
            <person name="Huq M.A."/>
        </authorList>
    </citation>
    <scope>NUCLEOTIDE SEQUENCE</scope>
    <source>
        <strain evidence="2">MAHUQ-68</strain>
    </source>
</reference>
<dbReference type="Proteomes" id="UP001155182">
    <property type="component" value="Unassembled WGS sequence"/>
</dbReference>
<dbReference type="PROSITE" id="PS51257">
    <property type="entry name" value="PROKAR_LIPOPROTEIN"/>
    <property type="match status" value="1"/>
</dbReference>
<feature type="signal peptide" evidence="1">
    <location>
        <begin position="1"/>
        <end position="25"/>
    </location>
</feature>